<protein>
    <submittedName>
        <fullName evidence="2">Uncharacterized protein</fullName>
    </submittedName>
</protein>
<reference evidence="2 3" key="1">
    <citation type="submission" date="2018-03" db="EMBL/GenBank/DDBJ databases">
        <title>Non-Typhoidal Salmonella genome sequencing and assembly.</title>
        <authorList>
            <person name="Matchawe C."/>
        </authorList>
    </citation>
    <scope>NUCLEOTIDE SEQUENCE [LARGE SCALE GENOMIC DNA]</scope>
    <source>
        <strain evidence="2 3">20dea</strain>
    </source>
</reference>
<dbReference type="EMBL" id="PYKJ01000321">
    <property type="protein sequence ID" value="TGC93933.1"/>
    <property type="molecule type" value="Genomic_DNA"/>
</dbReference>
<dbReference type="RefSeq" id="WP_135425123.1">
    <property type="nucleotide sequence ID" value="NZ_PYKJ01000321.1"/>
</dbReference>
<accession>A0A5R1YW79</accession>
<sequence length="79" mass="7752">PPPGASGAPRAAGNPPPGENLRAGSGDGIASAVVIDGDSLNDSATQIGGMTGEYRGSLNDVTRPASRGSHVGHTAALYR</sequence>
<proteinExistence type="predicted"/>
<evidence type="ECO:0000313" key="2">
    <source>
        <dbReference type="EMBL" id="TGC93933.1"/>
    </source>
</evidence>
<feature type="region of interest" description="Disordered" evidence="1">
    <location>
        <begin position="1"/>
        <end position="27"/>
    </location>
</feature>
<feature type="non-terminal residue" evidence="2">
    <location>
        <position position="79"/>
    </location>
</feature>
<dbReference type="AlphaFoldDB" id="A0A5R1YW79"/>
<evidence type="ECO:0000313" key="3">
    <source>
        <dbReference type="Proteomes" id="UP000297537"/>
    </source>
</evidence>
<comment type="caution">
    <text evidence="2">The sequence shown here is derived from an EMBL/GenBank/DDBJ whole genome shotgun (WGS) entry which is preliminary data.</text>
</comment>
<feature type="region of interest" description="Disordered" evidence="1">
    <location>
        <begin position="39"/>
        <end position="79"/>
    </location>
</feature>
<gene>
    <name evidence="2" type="ORF">C9F08_14565</name>
</gene>
<dbReference type="Proteomes" id="UP000297537">
    <property type="component" value="Unassembled WGS sequence"/>
</dbReference>
<organism evidence="2 3">
    <name type="scientific">Salmonella enteritidis</name>
    <dbReference type="NCBI Taxonomy" id="149539"/>
    <lineage>
        <taxon>Bacteria</taxon>
        <taxon>Pseudomonadati</taxon>
        <taxon>Pseudomonadota</taxon>
        <taxon>Gammaproteobacteria</taxon>
        <taxon>Enterobacterales</taxon>
        <taxon>Enterobacteriaceae</taxon>
        <taxon>Salmonella</taxon>
    </lineage>
</organism>
<name>A0A5R1YW79_SALEN</name>
<feature type="non-terminal residue" evidence="2">
    <location>
        <position position="1"/>
    </location>
</feature>
<evidence type="ECO:0000256" key="1">
    <source>
        <dbReference type="SAM" id="MobiDB-lite"/>
    </source>
</evidence>
<feature type="compositionally biased region" description="Low complexity" evidence="1">
    <location>
        <begin position="1"/>
        <end position="13"/>
    </location>
</feature>